<dbReference type="Proteomes" id="UP001652640">
    <property type="component" value="Chromosome 3"/>
</dbReference>
<evidence type="ECO:0000313" key="2">
    <source>
        <dbReference type="Proteomes" id="UP001652640"/>
    </source>
</evidence>
<evidence type="ECO:0000256" key="1">
    <source>
        <dbReference type="SAM" id="MobiDB-lite"/>
    </source>
</evidence>
<accession>A0ABM4I241</accession>
<gene>
    <name evidence="3" type="primary">LOC139034463</name>
</gene>
<reference evidence="3" key="2">
    <citation type="submission" date="2025-08" db="UniProtKB">
        <authorList>
            <consortium name="RefSeq"/>
        </authorList>
    </citation>
    <scope>IDENTIFICATION</scope>
    <source>
        <tissue evidence="3">Tongue muscle</tissue>
    </source>
</reference>
<proteinExistence type="predicted"/>
<protein>
    <submittedName>
        <fullName evidence="3">Uncharacterized protein</fullName>
    </submittedName>
</protein>
<name>A0ABM4I241_ODOVR</name>
<organism evidence="2 3">
    <name type="scientific">Odocoileus virginianus</name>
    <name type="common">White-tailed deer</name>
    <dbReference type="NCBI Taxonomy" id="9874"/>
    <lineage>
        <taxon>Eukaryota</taxon>
        <taxon>Metazoa</taxon>
        <taxon>Chordata</taxon>
        <taxon>Craniata</taxon>
        <taxon>Vertebrata</taxon>
        <taxon>Euteleostomi</taxon>
        <taxon>Mammalia</taxon>
        <taxon>Eutheria</taxon>
        <taxon>Laurasiatheria</taxon>
        <taxon>Artiodactyla</taxon>
        <taxon>Ruminantia</taxon>
        <taxon>Pecora</taxon>
        <taxon>Cervidae</taxon>
        <taxon>Odocoileinae</taxon>
        <taxon>Odocoileus</taxon>
    </lineage>
</organism>
<sequence>MERSQENRELRVRRPAVAEFTSQTTVLPWPGPVLKAFRIFLVSPPPPSAPTPLPEALFPQGPKPELRAARNRDVEMTPSRPGSLWQFSGSSLPLCQDFHRVPQSVLKDWEAEMGHPRHCLFPNPDHNPLGAGFTPPGITLCAWSAVVRGRPHRAPRARLGLPSGDSTPGEGRRGQKDSPSWTMGEGRAALGAGRVEEGRMISRNFPLLPFAPSERSWK</sequence>
<keyword evidence="2" id="KW-1185">Reference proteome</keyword>
<dbReference type="GeneID" id="139034463"/>
<feature type="region of interest" description="Disordered" evidence="1">
    <location>
        <begin position="153"/>
        <end position="196"/>
    </location>
</feature>
<reference evidence="2" key="1">
    <citation type="journal article" date="2022" name="J. Hered.">
        <title>A De Novo Chromosome-Level Genome Assembly of the White-Tailed Deer, Odocoileus Virginianus.</title>
        <authorList>
            <person name="London E.W."/>
            <person name="Roca A.L."/>
            <person name="Novakofski J.E."/>
            <person name="Mateus-Pinilla N.E."/>
        </authorList>
    </citation>
    <scope>NUCLEOTIDE SEQUENCE [LARGE SCALE GENOMIC DNA]</scope>
</reference>
<dbReference type="RefSeq" id="XP_070321890.1">
    <property type="nucleotide sequence ID" value="XM_070465789.1"/>
</dbReference>
<evidence type="ECO:0000313" key="3">
    <source>
        <dbReference type="RefSeq" id="XP_070321890.1"/>
    </source>
</evidence>